<protein>
    <submittedName>
        <fullName evidence="2">YiiD C-terminal domain-containing protein</fullName>
    </submittedName>
</protein>
<feature type="domain" description="Thioesterase putative" evidence="1">
    <location>
        <begin position="4"/>
        <end position="145"/>
    </location>
</feature>
<gene>
    <name evidence="2" type="ORF">GCM10008964_11300</name>
</gene>
<dbReference type="Proteomes" id="UP001501476">
    <property type="component" value="Unassembled WGS sequence"/>
</dbReference>
<dbReference type="SUPFAM" id="SSF54637">
    <property type="entry name" value="Thioesterase/thiol ester dehydrase-isomerase"/>
    <property type="match status" value="1"/>
</dbReference>
<proteinExistence type="predicted"/>
<dbReference type="EMBL" id="BAAADG010000004">
    <property type="protein sequence ID" value="GAA0221566.1"/>
    <property type="molecule type" value="Genomic_DNA"/>
</dbReference>
<dbReference type="Pfam" id="PF09500">
    <property type="entry name" value="YiiD_C"/>
    <property type="match status" value="1"/>
</dbReference>
<dbReference type="RefSeq" id="WP_343749588.1">
    <property type="nucleotide sequence ID" value="NZ_BAAADG010000004.1"/>
</dbReference>
<organism evidence="2 3">
    <name type="scientific">Methylophaga marina</name>
    <dbReference type="NCBI Taxonomy" id="45495"/>
    <lineage>
        <taxon>Bacteria</taxon>
        <taxon>Pseudomonadati</taxon>
        <taxon>Pseudomonadota</taxon>
        <taxon>Gammaproteobacteria</taxon>
        <taxon>Thiotrichales</taxon>
        <taxon>Piscirickettsiaceae</taxon>
        <taxon>Methylophaga</taxon>
    </lineage>
</organism>
<reference evidence="2 3" key="1">
    <citation type="journal article" date="2019" name="Int. J. Syst. Evol. Microbiol.">
        <title>The Global Catalogue of Microorganisms (GCM) 10K type strain sequencing project: providing services to taxonomists for standard genome sequencing and annotation.</title>
        <authorList>
            <consortium name="The Broad Institute Genomics Platform"/>
            <consortium name="The Broad Institute Genome Sequencing Center for Infectious Disease"/>
            <person name="Wu L."/>
            <person name="Ma J."/>
        </authorList>
    </citation>
    <scope>NUCLEOTIDE SEQUENCE [LARGE SCALE GENOMIC DNA]</scope>
    <source>
        <strain evidence="2 3">JCM 6886</strain>
    </source>
</reference>
<keyword evidence="3" id="KW-1185">Reference proteome</keyword>
<evidence type="ECO:0000259" key="1">
    <source>
        <dbReference type="Pfam" id="PF09500"/>
    </source>
</evidence>
<evidence type="ECO:0000313" key="3">
    <source>
        <dbReference type="Proteomes" id="UP001501476"/>
    </source>
</evidence>
<evidence type="ECO:0000313" key="2">
    <source>
        <dbReference type="EMBL" id="GAA0221566.1"/>
    </source>
</evidence>
<dbReference type="Gene3D" id="3.10.129.10">
    <property type="entry name" value="Hotdog Thioesterase"/>
    <property type="match status" value="1"/>
</dbReference>
<name>A0ABN0TH81_9GAMM</name>
<accession>A0ABN0TH81</accession>
<sequence>MTPEQLQQYLYQHIPLSAAMQVSVTTLADDHVTLQAPLTPNINYHETVFGGSASTLAILSAWSLLNTRLHNAGLDCTLVIQRNSMEYEKPIKGEFTATAYIPITENWEKFLRAFARMGKARITVVSTLRLETDRVGLFQGEFVALQR</sequence>
<dbReference type="InterPro" id="IPR029069">
    <property type="entry name" value="HotDog_dom_sf"/>
</dbReference>
<comment type="caution">
    <text evidence="2">The sequence shown here is derived from an EMBL/GenBank/DDBJ whole genome shotgun (WGS) entry which is preliminary data.</text>
</comment>
<dbReference type="InterPro" id="IPR012660">
    <property type="entry name" value="YiiD_C"/>
</dbReference>
<dbReference type="NCBIfam" id="TIGR02447">
    <property type="entry name" value="yiiD_Cterm"/>
    <property type="match status" value="1"/>
</dbReference>